<comment type="similarity">
    <text evidence="2">Belongs to the AAA ATPase family. BCS1 subfamily.</text>
</comment>
<dbReference type="EMBL" id="CAJPDR010000024">
    <property type="protein sequence ID" value="CAF9907740.1"/>
    <property type="molecule type" value="Genomic_DNA"/>
</dbReference>
<dbReference type="InterPro" id="IPR050747">
    <property type="entry name" value="Mitochondrial_chaperone_BCS1"/>
</dbReference>
<proteinExistence type="inferred from homology"/>
<organism evidence="15 16">
    <name type="scientific">Alectoria fallacina</name>
    <dbReference type="NCBI Taxonomy" id="1903189"/>
    <lineage>
        <taxon>Eukaryota</taxon>
        <taxon>Fungi</taxon>
        <taxon>Dikarya</taxon>
        <taxon>Ascomycota</taxon>
        <taxon>Pezizomycotina</taxon>
        <taxon>Lecanoromycetes</taxon>
        <taxon>OSLEUM clade</taxon>
        <taxon>Lecanoromycetidae</taxon>
        <taxon>Lecanorales</taxon>
        <taxon>Lecanorineae</taxon>
        <taxon>Parmeliaceae</taxon>
        <taxon>Alectoria</taxon>
    </lineage>
</organism>
<comment type="caution">
    <text evidence="15">The sequence shown here is derived from an EMBL/GenBank/DDBJ whole genome shotgun (WGS) entry which is preliminary data.</text>
</comment>
<evidence type="ECO:0000256" key="10">
    <source>
        <dbReference type="ARBA" id="ARBA00023136"/>
    </source>
</evidence>
<dbReference type="PROSITE" id="PS00674">
    <property type="entry name" value="AAA"/>
    <property type="match status" value="1"/>
</dbReference>
<dbReference type="SMART" id="SM00382">
    <property type="entry name" value="AAA"/>
    <property type="match status" value="1"/>
</dbReference>
<dbReference type="GO" id="GO:0016887">
    <property type="term" value="F:ATP hydrolysis activity"/>
    <property type="evidence" value="ECO:0007669"/>
    <property type="project" value="InterPro"/>
</dbReference>
<comment type="catalytic activity">
    <reaction evidence="11">
        <text>ATP + H2O = ADP + phosphate + H(+)</text>
        <dbReference type="Rhea" id="RHEA:13065"/>
        <dbReference type="ChEBI" id="CHEBI:15377"/>
        <dbReference type="ChEBI" id="CHEBI:15378"/>
        <dbReference type="ChEBI" id="CHEBI:30616"/>
        <dbReference type="ChEBI" id="CHEBI:43474"/>
        <dbReference type="ChEBI" id="CHEBI:456216"/>
    </reaction>
    <physiologicalReaction direction="left-to-right" evidence="11">
        <dbReference type="Rhea" id="RHEA:13066"/>
    </physiologicalReaction>
</comment>
<keyword evidence="4 12" id="KW-0547">Nucleotide-binding</keyword>
<dbReference type="InterPro" id="IPR003960">
    <property type="entry name" value="ATPase_AAA_CS"/>
</dbReference>
<evidence type="ECO:0000313" key="15">
    <source>
        <dbReference type="EMBL" id="CAF9907740.1"/>
    </source>
</evidence>
<feature type="domain" description="BCS1 N-terminal" evidence="14">
    <location>
        <begin position="54"/>
        <end position="254"/>
    </location>
</feature>
<evidence type="ECO:0000259" key="13">
    <source>
        <dbReference type="SMART" id="SM00382"/>
    </source>
</evidence>
<dbReference type="PANTHER" id="PTHR23070">
    <property type="entry name" value="BCS1 AAA-TYPE ATPASE"/>
    <property type="match status" value="1"/>
</dbReference>
<dbReference type="Proteomes" id="UP000664203">
    <property type="component" value="Unassembled WGS sequence"/>
</dbReference>
<sequence length="516" mass="57419">MANDAVPVPASDVIHQYGLRSALDPSLVPGKSNDGGFLAQISDNPFFTAGLGLAGFGAILALGQKGVRHGASLVKRRLLVDVEINVKDESYPWFLYWMTVHQRSQLPSSSRPAILSNGKMGKARLTESLKRRFTPRIHHLAIETEKVERPNGSVQTEFTLIPGPGKHIIRYRDAFLMVNRLRETRSMNHNTGIPWETITLTTLYSQRNIFEGIFSEAHQLAQQFSEGKTIVYQARATSWEKFGEPRRKRPLESVILDKGIKERILSDVKDFLGSARWYYDRGVPYRRGYLLHGPPGSGKSSFIRALAGELDYNIAMLNLSERGLTDDRLNHLLTIIPRRTLVLLEDADAAFGTRRTQTDDDGYRGANVTFSGLLNALDGVASSEERIVFLTTNYVDRLDSALVRPGRVDMAVRLGEATRWQMASMWDRFYGEFDEQSIFKARFLERLEQLGLINPENEEKAPPARSTSAAAVQGLFLYNKSDMEGAIAMVPGLIPEGQEGGDVSASEPGPLGISHG</sequence>
<comment type="subcellular location">
    <subcellularLocation>
        <location evidence="1">Mitochondrion inner membrane</location>
        <topology evidence="1">Single-pass membrane protein</topology>
    </subcellularLocation>
</comment>
<keyword evidence="5" id="KW-0999">Mitochondrion inner membrane</keyword>
<evidence type="ECO:0000256" key="5">
    <source>
        <dbReference type="ARBA" id="ARBA00022792"/>
    </source>
</evidence>
<keyword evidence="9" id="KW-0496">Mitochondrion</keyword>
<evidence type="ECO:0000256" key="3">
    <source>
        <dbReference type="ARBA" id="ARBA00022692"/>
    </source>
</evidence>
<dbReference type="SUPFAM" id="SSF52540">
    <property type="entry name" value="P-loop containing nucleoside triphosphate hydrolases"/>
    <property type="match status" value="1"/>
</dbReference>
<evidence type="ECO:0000256" key="1">
    <source>
        <dbReference type="ARBA" id="ARBA00004434"/>
    </source>
</evidence>
<dbReference type="GO" id="GO:0005743">
    <property type="term" value="C:mitochondrial inner membrane"/>
    <property type="evidence" value="ECO:0007669"/>
    <property type="project" value="UniProtKB-SubCell"/>
</dbReference>
<gene>
    <name evidence="15" type="ORF">ALECFALPRED_003844</name>
</gene>
<dbReference type="GO" id="GO:0005524">
    <property type="term" value="F:ATP binding"/>
    <property type="evidence" value="ECO:0007669"/>
    <property type="project" value="UniProtKB-KW"/>
</dbReference>
<dbReference type="Pfam" id="PF08740">
    <property type="entry name" value="BCS1_N"/>
    <property type="match status" value="1"/>
</dbReference>
<dbReference type="InterPro" id="IPR057495">
    <property type="entry name" value="AAA_lid_BCS1"/>
</dbReference>
<accession>A0A8H3ELH1</accession>
<reference evidence="15" key="1">
    <citation type="submission" date="2021-03" db="EMBL/GenBank/DDBJ databases">
        <authorList>
            <person name="Tagirdzhanova G."/>
        </authorList>
    </citation>
    <scope>NUCLEOTIDE SEQUENCE</scope>
</reference>
<dbReference type="InterPro" id="IPR003959">
    <property type="entry name" value="ATPase_AAA_core"/>
</dbReference>
<keyword evidence="6" id="KW-0378">Hydrolase</keyword>
<dbReference type="Pfam" id="PF00004">
    <property type="entry name" value="AAA"/>
    <property type="match status" value="1"/>
</dbReference>
<dbReference type="InterPro" id="IPR014851">
    <property type="entry name" value="BCS1_N"/>
</dbReference>
<evidence type="ECO:0000256" key="9">
    <source>
        <dbReference type="ARBA" id="ARBA00023128"/>
    </source>
</evidence>
<evidence type="ECO:0008006" key="17">
    <source>
        <dbReference type="Google" id="ProtNLM"/>
    </source>
</evidence>
<keyword evidence="8" id="KW-1133">Transmembrane helix</keyword>
<evidence type="ECO:0000259" key="14">
    <source>
        <dbReference type="SMART" id="SM01024"/>
    </source>
</evidence>
<dbReference type="Gene3D" id="3.40.50.300">
    <property type="entry name" value="P-loop containing nucleotide triphosphate hydrolases"/>
    <property type="match status" value="1"/>
</dbReference>
<dbReference type="GO" id="GO:0034551">
    <property type="term" value="P:mitochondrial respiratory chain complex III assembly"/>
    <property type="evidence" value="ECO:0007669"/>
    <property type="project" value="UniProtKB-ARBA"/>
</dbReference>
<dbReference type="AlphaFoldDB" id="A0A8H3ELH1"/>
<dbReference type="CDD" id="cd19510">
    <property type="entry name" value="RecA-like_BCS1"/>
    <property type="match status" value="1"/>
</dbReference>
<evidence type="ECO:0000256" key="8">
    <source>
        <dbReference type="ARBA" id="ARBA00022989"/>
    </source>
</evidence>
<evidence type="ECO:0000256" key="12">
    <source>
        <dbReference type="RuleBase" id="RU003651"/>
    </source>
</evidence>
<keyword evidence="3" id="KW-0812">Transmembrane</keyword>
<dbReference type="InterPro" id="IPR027417">
    <property type="entry name" value="P-loop_NTPase"/>
</dbReference>
<evidence type="ECO:0000256" key="2">
    <source>
        <dbReference type="ARBA" id="ARBA00007448"/>
    </source>
</evidence>
<evidence type="ECO:0000313" key="16">
    <source>
        <dbReference type="Proteomes" id="UP000664203"/>
    </source>
</evidence>
<feature type="domain" description="AAA+ ATPase" evidence="13">
    <location>
        <begin position="285"/>
        <end position="418"/>
    </location>
</feature>
<dbReference type="FunFam" id="3.40.50.300:FF:000768">
    <property type="entry name" value="Probable mitochondrial chaperone bcs1"/>
    <property type="match status" value="1"/>
</dbReference>
<keyword evidence="16" id="KW-1185">Reference proteome</keyword>
<protein>
    <recommendedName>
        <fullName evidence="17">Mitochondrial chaperone BCS1</fullName>
    </recommendedName>
</protein>
<dbReference type="SMART" id="SM01024">
    <property type="entry name" value="BCS1_N"/>
    <property type="match status" value="1"/>
</dbReference>
<name>A0A8H3ELH1_9LECA</name>
<keyword evidence="10" id="KW-0472">Membrane</keyword>
<dbReference type="InterPro" id="IPR003593">
    <property type="entry name" value="AAA+_ATPase"/>
</dbReference>
<evidence type="ECO:0000256" key="6">
    <source>
        <dbReference type="ARBA" id="ARBA00022801"/>
    </source>
</evidence>
<evidence type="ECO:0000256" key="4">
    <source>
        <dbReference type="ARBA" id="ARBA00022741"/>
    </source>
</evidence>
<dbReference type="OrthoDB" id="10251412at2759"/>
<dbReference type="Pfam" id="PF25426">
    <property type="entry name" value="AAA_lid_BCS1"/>
    <property type="match status" value="1"/>
</dbReference>
<keyword evidence="7 12" id="KW-0067">ATP-binding</keyword>
<evidence type="ECO:0000256" key="7">
    <source>
        <dbReference type="ARBA" id="ARBA00022840"/>
    </source>
</evidence>
<evidence type="ECO:0000256" key="11">
    <source>
        <dbReference type="ARBA" id="ARBA00048778"/>
    </source>
</evidence>